<proteinExistence type="predicted"/>
<comment type="caution">
    <text evidence="1">The sequence shown here is derived from an EMBL/GenBank/DDBJ whole genome shotgun (WGS) entry which is preliminary data.</text>
</comment>
<evidence type="ECO:0000313" key="1">
    <source>
        <dbReference type="EMBL" id="HIQ69190.1"/>
    </source>
</evidence>
<dbReference type="Gene3D" id="3.40.50.11010">
    <property type="match status" value="1"/>
</dbReference>
<protein>
    <submittedName>
        <fullName evidence="1">Glycosyltransferase</fullName>
    </submittedName>
</protein>
<dbReference type="EMBL" id="DVFN01000034">
    <property type="protein sequence ID" value="HIQ69190.1"/>
    <property type="molecule type" value="Genomic_DNA"/>
</dbReference>
<sequence>MKQIVCLATSPWHPIPTRKQQVMGRLTDCEILYFDPSISYLAPLRDKSAKAKLRAYKGPEEAIRPGLTVCALPPVLPFFNKFRWINRLNQRRMARFIRKKMKAHGFDRPVLWVYSPVTVDLVDHVPHSALVYDCVDRHSAYGGLMNPAVVDAMELELAGKCDQVFATAQPLAERLETANPHTAFIPNGANFSRFYEASKAQLCPEDLKSIPQPILGFVGALQPCIAYDFVAHAAKAHPEWSFVFIGGEKPGADLGQLKQLKNCYFLGLKPNEQLPQYMAQFAVCLNLFAAGDLSKDVSPLKFYEYLATGKPIVSTPQPDQVLQFRDLIHIAPTAEDFVSCCIDAIREHDTDLREGRLEAGRRSSWDARVAQMREILTARGVF</sequence>
<reference evidence="1" key="1">
    <citation type="submission" date="2020-10" db="EMBL/GenBank/DDBJ databases">
        <authorList>
            <person name="Gilroy R."/>
        </authorList>
    </citation>
    <scope>NUCLEOTIDE SEQUENCE</scope>
    <source>
        <strain evidence="1">ChiSjej2B20-13462</strain>
    </source>
</reference>
<dbReference type="SUPFAM" id="SSF53756">
    <property type="entry name" value="UDP-Glycosyltransferase/glycogen phosphorylase"/>
    <property type="match status" value="1"/>
</dbReference>
<gene>
    <name evidence="1" type="ORF">IAA67_02510</name>
</gene>
<dbReference type="AlphaFoldDB" id="A0A9D0Z5D4"/>
<dbReference type="Gene3D" id="3.40.50.2000">
    <property type="entry name" value="Glycogen Phosphorylase B"/>
    <property type="match status" value="1"/>
</dbReference>
<evidence type="ECO:0000313" key="2">
    <source>
        <dbReference type="Proteomes" id="UP000886874"/>
    </source>
</evidence>
<organism evidence="1 2">
    <name type="scientific">Candidatus Avoscillospira stercorigallinarum</name>
    <dbReference type="NCBI Taxonomy" id="2840708"/>
    <lineage>
        <taxon>Bacteria</taxon>
        <taxon>Bacillati</taxon>
        <taxon>Bacillota</taxon>
        <taxon>Clostridia</taxon>
        <taxon>Eubacteriales</taxon>
        <taxon>Oscillospiraceae</taxon>
        <taxon>Oscillospiraceae incertae sedis</taxon>
        <taxon>Candidatus Avoscillospira</taxon>
    </lineage>
</organism>
<accession>A0A9D0Z5D4</accession>
<name>A0A9D0Z5D4_9FIRM</name>
<dbReference type="PANTHER" id="PTHR12526:SF630">
    <property type="entry name" value="GLYCOSYLTRANSFERASE"/>
    <property type="match status" value="1"/>
</dbReference>
<dbReference type="Pfam" id="PF13692">
    <property type="entry name" value="Glyco_trans_1_4"/>
    <property type="match status" value="1"/>
</dbReference>
<dbReference type="PANTHER" id="PTHR12526">
    <property type="entry name" value="GLYCOSYLTRANSFERASE"/>
    <property type="match status" value="1"/>
</dbReference>
<dbReference type="Proteomes" id="UP000886874">
    <property type="component" value="Unassembled WGS sequence"/>
</dbReference>
<reference evidence="1" key="2">
    <citation type="journal article" date="2021" name="PeerJ">
        <title>Extensive microbial diversity within the chicken gut microbiome revealed by metagenomics and culture.</title>
        <authorList>
            <person name="Gilroy R."/>
            <person name="Ravi A."/>
            <person name="Getino M."/>
            <person name="Pursley I."/>
            <person name="Horton D.L."/>
            <person name="Alikhan N.F."/>
            <person name="Baker D."/>
            <person name="Gharbi K."/>
            <person name="Hall N."/>
            <person name="Watson M."/>
            <person name="Adriaenssens E.M."/>
            <person name="Foster-Nyarko E."/>
            <person name="Jarju S."/>
            <person name="Secka A."/>
            <person name="Antonio M."/>
            <person name="Oren A."/>
            <person name="Chaudhuri R.R."/>
            <person name="La Ragione R."/>
            <person name="Hildebrand F."/>
            <person name="Pallen M.J."/>
        </authorList>
    </citation>
    <scope>NUCLEOTIDE SEQUENCE</scope>
    <source>
        <strain evidence="1">ChiSjej2B20-13462</strain>
    </source>
</reference>